<keyword evidence="2" id="KW-1185">Reference proteome</keyword>
<dbReference type="Proteomes" id="UP001279734">
    <property type="component" value="Unassembled WGS sequence"/>
</dbReference>
<comment type="caution">
    <text evidence="1">The sequence shown here is derived from an EMBL/GenBank/DDBJ whole genome shotgun (WGS) entry which is preliminary data.</text>
</comment>
<dbReference type="AlphaFoldDB" id="A0AAD3SEP1"/>
<reference evidence="1" key="1">
    <citation type="submission" date="2023-05" db="EMBL/GenBank/DDBJ databases">
        <title>Nepenthes gracilis genome sequencing.</title>
        <authorList>
            <person name="Fukushima K."/>
        </authorList>
    </citation>
    <scope>NUCLEOTIDE SEQUENCE</scope>
    <source>
        <strain evidence="1">SING2019-196</strain>
    </source>
</reference>
<sequence length="134" mass="15521">MAFKLRHLEKAIYNPKSAEAPRSNGSRMAYISDHTSNELQHPERAPASARLQENKLQQFQQLLPTAGNWQFPERLIHLDQWKLPQHVALQPSTPAGCKIHPARVLSTWHLRLEIRQNQTTTRLTPTRHNKTIPR</sequence>
<gene>
    <name evidence="1" type="ORF">Nepgr_011583</name>
</gene>
<name>A0AAD3SEP1_NEPGR</name>
<accession>A0AAD3SEP1</accession>
<protein>
    <submittedName>
        <fullName evidence="1">Uncharacterized protein</fullName>
    </submittedName>
</protein>
<evidence type="ECO:0000313" key="1">
    <source>
        <dbReference type="EMBL" id="GMH09742.1"/>
    </source>
</evidence>
<evidence type="ECO:0000313" key="2">
    <source>
        <dbReference type="Proteomes" id="UP001279734"/>
    </source>
</evidence>
<organism evidence="1 2">
    <name type="scientific">Nepenthes gracilis</name>
    <name type="common">Slender pitcher plant</name>
    <dbReference type="NCBI Taxonomy" id="150966"/>
    <lineage>
        <taxon>Eukaryota</taxon>
        <taxon>Viridiplantae</taxon>
        <taxon>Streptophyta</taxon>
        <taxon>Embryophyta</taxon>
        <taxon>Tracheophyta</taxon>
        <taxon>Spermatophyta</taxon>
        <taxon>Magnoliopsida</taxon>
        <taxon>eudicotyledons</taxon>
        <taxon>Gunneridae</taxon>
        <taxon>Pentapetalae</taxon>
        <taxon>Caryophyllales</taxon>
        <taxon>Nepenthaceae</taxon>
        <taxon>Nepenthes</taxon>
    </lineage>
</organism>
<proteinExistence type="predicted"/>
<dbReference type="EMBL" id="BSYO01000009">
    <property type="protein sequence ID" value="GMH09742.1"/>
    <property type="molecule type" value="Genomic_DNA"/>
</dbReference>